<accession>A0AAV9X441</accession>
<keyword evidence="3" id="KW-1185">Reference proteome</keyword>
<organism evidence="2 3">
    <name type="scientific">Orbilia ellipsospora</name>
    <dbReference type="NCBI Taxonomy" id="2528407"/>
    <lineage>
        <taxon>Eukaryota</taxon>
        <taxon>Fungi</taxon>
        <taxon>Dikarya</taxon>
        <taxon>Ascomycota</taxon>
        <taxon>Pezizomycotina</taxon>
        <taxon>Orbiliomycetes</taxon>
        <taxon>Orbiliales</taxon>
        <taxon>Orbiliaceae</taxon>
        <taxon>Orbilia</taxon>
    </lineage>
</organism>
<feature type="compositionally biased region" description="Low complexity" evidence="1">
    <location>
        <begin position="122"/>
        <end position="131"/>
    </location>
</feature>
<proteinExistence type="predicted"/>
<dbReference type="EMBL" id="JAVHJO010000011">
    <property type="protein sequence ID" value="KAK6533796.1"/>
    <property type="molecule type" value="Genomic_DNA"/>
</dbReference>
<feature type="region of interest" description="Disordered" evidence="1">
    <location>
        <begin position="7"/>
        <end position="46"/>
    </location>
</feature>
<comment type="caution">
    <text evidence="2">The sequence shown here is derived from an EMBL/GenBank/DDBJ whole genome shotgun (WGS) entry which is preliminary data.</text>
</comment>
<gene>
    <name evidence="2" type="ORF">TWF694_002725</name>
</gene>
<feature type="region of interest" description="Disordered" evidence="1">
    <location>
        <begin position="121"/>
        <end position="159"/>
    </location>
</feature>
<sequence length="196" mass="22212">MRWFQRFFRRKGSTSTSLSSSNHSRHPTTEPSKYTVSRSSRTAATNYMTPDEIQQSLREIEEFMRKRPTRNWQTYMAPSTSSESLYASVRENYSNESFHTATESGNGNDDWIEFCDNEDQATVDTTNSTETESSDEDSPSIYSVSSEESSEGVQPNIKSPELASVSFYINYGVLAGGDKRSLRATVEDVRDDELLD</sequence>
<dbReference type="AlphaFoldDB" id="A0AAV9X441"/>
<evidence type="ECO:0000313" key="2">
    <source>
        <dbReference type="EMBL" id="KAK6533796.1"/>
    </source>
</evidence>
<feature type="compositionally biased region" description="Polar residues" evidence="1">
    <location>
        <begin position="29"/>
        <end position="46"/>
    </location>
</feature>
<name>A0AAV9X441_9PEZI</name>
<evidence type="ECO:0000313" key="3">
    <source>
        <dbReference type="Proteomes" id="UP001365542"/>
    </source>
</evidence>
<dbReference type="Proteomes" id="UP001365542">
    <property type="component" value="Unassembled WGS sequence"/>
</dbReference>
<evidence type="ECO:0000256" key="1">
    <source>
        <dbReference type="SAM" id="MobiDB-lite"/>
    </source>
</evidence>
<reference evidence="2 3" key="1">
    <citation type="submission" date="2019-10" db="EMBL/GenBank/DDBJ databases">
        <authorList>
            <person name="Palmer J.M."/>
        </authorList>
    </citation>
    <scope>NUCLEOTIDE SEQUENCE [LARGE SCALE GENOMIC DNA]</scope>
    <source>
        <strain evidence="2 3">TWF694</strain>
    </source>
</reference>
<protein>
    <submittedName>
        <fullName evidence="2">Uncharacterized protein</fullName>
    </submittedName>
</protein>